<gene>
    <name evidence="1" type="ORF">E1292_08445</name>
</gene>
<comment type="caution">
    <text evidence="1">The sequence shown here is derived from an EMBL/GenBank/DDBJ whole genome shotgun (WGS) entry which is preliminary data.</text>
</comment>
<dbReference type="Gene3D" id="1.25.40.10">
    <property type="entry name" value="Tetratricopeptide repeat domain"/>
    <property type="match status" value="3"/>
</dbReference>
<evidence type="ECO:0008006" key="3">
    <source>
        <dbReference type="Google" id="ProtNLM"/>
    </source>
</evidence>
<evidence type="ECO:0000313" key="1">
    <source>
        <dbReference type="EMBL" id="TDD10301.1"/>
    </source>
</evidence>
<proteinExistence type="predicted"/>
<dbReference type="InterPro" id="IPR011990">
    <property type="entry name" value="TPR-like_helical_dom_sf"/>
</dbReference>
<name>A0A4R4VXW8_9ACTN</name>
<dbReference type="Proteomes" id="UP000295258">
    <property type="component" value="Unassembled WGS sequence"/>
</dbReference>
<sequence length="1128" mass="117704">MPGLAAPGGVRAFGVPIGDTGFPTTDAVAAPAPLLRFDGPDPAAVPELAACLARAATAAVEHAAPASRDVTHRLHLLAAWLEARDKPADALVPAGEAVVRLRGLAAEEPGLRSMLAATVSMLARLHARLDDLDAAARSAAEAVRSLRALVALDPGGHRARLADQLLVLGELMLADDRPEAALGPLQEVMCVVAERHTATQANARRLLGLCLDELGRTADGVAQLEIAAELYDVAGGHARHAAGVRARLDRMRTAPDVRDGERPWLLAMVTRDPEQAVAGAERRLAECRQSFESAGVPGLEEIHAYLAAQATLARAWADAGRAGDGFALAMQAAELLQRYPVPDRPHAIAVGMVEAALGRSLAGLGRHKEAIPHLLTAIESYEPQTGTSAAFRTELAELLILETVALSRAGCPSDAEAAADRLVGLYEGLVADGLHAPLALAGALRLQGGIRFARRNAGGALQSVTRALDITGAASGGGLLVATCLELGGLCLAELGQSDAARAKLTEGAASMAEHGRVPPDLVDVHVPALITLAGLRVAEEGPASGVALWSRILDMRPLPGVDVLEVLVEALAGFTGDISDLGLALAAFTDALEREVPLSGTGAELHAKYGRCLSGFGDAAARAGDDGTARAAGELAADLAVRVHRNLAATSGGHRTELGLALAALARLGHADLAVMEQAIDLLAEPPDSALRRPDDALHRPGGALVDVLDRYAGRLLEEGRAVEALAHCERAADLCDELDDPALAAVTYARLGTGLAVLDRPQAALEAITWSLAELDRAAASGQELPHVRAQAIRVRGQVLRAFGRGHEALAHLVEALGLFTRLSDTEAAAETAATIADDLLASGRAEEATEYARAAATGYATGTVKHALATQRLARCHLVLGELTEANALVEQLIPMARRWPDDLTHRAILADSLAQSSELLPLLRLDGGTEAESRAREATALYDELLAGGMDAQAVHTGRAGACLALASALRMRGMAADAIQPLREAVAALERHGSGHPMLVGLLSRAMLMLGDALMEAGRALEAGLVFHRATQVTRDTLSRAVAHAKLGLCQEELARDDAADAALRVSAGLLRDLLIIERGAGPADLLRDVLHGRLRLMERAGRDDEATAIQDELRRLTRAQAP</sequence>
<keyword evidence="2" id="KW-1185">Reference proteome</keyword>
<dbReference type="SUPFAM" id="SSF48452">
    <property type="entry name" value="TPR-like"/>
    <property type="match status" value="2"/>
</dbReference>
<accession>A0A4R4VXW8</accession>
<organism evidence="1 2">
    <name type="scientific">Nonomuraea deserti</name>
    <dbReference type="NCBI Taxonomy" id="1848322"/>
    <lineage>
        <taxon>Bacteria</taxon>
        <taxon>Bacillati</taxon>
        <taxon>Actinomycetota</taxon>
        <taxon>Actinomycetes</taxon>
        <taxon>Streptosporangiales</taxon>
        <taxon>Streptosporangiaceae</taxon>
        <taxon>Nonomuraea</taxon>
    </lineage>
</organism>
<dbReference type="AlphaFoldDB" id="A0A4R4VXW8"/>
<dbReference type="EMBL" id="SMKO01000013">
    <property type="protein sequence ID" value="TDD10301.1"/>
    <property type="molecule type" value="Genomic_DNA"/>
</dbReference>
<evidence type="ECO:0000313" key="2">
    <source>
        <dbReference type="Proteomes" id="UP000295258"/>
    </source>
</evidence>
<reference evidence="1 2" key="1">
    <citation type="submission" date="2019-03" db="EMBL/GenBank/DDBJ databases">
        <title>Draft genome sequences of novel Actinobacteria.</title>
        <authorList>
            <person name="Sahin N."/>
            <person name="Ay H."/>
            <person name="Saygin H."/>
        </authorList>
    </citation>
    <scope>NUCLEOTIDE SEQUENCE [LARGE SCALE GENOMIC DNA]</scope>
    <source>
        <strain evidence="1 2">KC310</strain>
    </source>
</reference>
<protein>
    <recommendedName>
        <fullName evidence="3">Tetratricopeptide repeat protein</fullName>
    </recommendedName>
</protein>